<feature type="region of interest" description="Disordered" evidence="1">
    <location>
        <begin position="40"/>
        <end position="75"/>
    </location>
</feature>
<organism evidence="2 3">
    <name type="scientific">Nicotiana attenuata</name>
    <name type="common">Coyote tobacco</name>
    <dbReference type="NCBI Taxonomy" id="49451"/>
    <lineage>
        <taxon>Eukaryota</taxon>
        <taxon>Viridiplantae</taxon>
        <taxon>Streptophyta</taxon>
        <taxon>Embryophyta</taxon>
        <taxon>Tracheophyta</taxon>
        <taxon>Spermatophyta</taxon>
        <taxon>Magnoliopsida</taxon>
        <taxon>eudicotyledons</taxon>
        <taxon>Gunneridae</taxon>
        <taxon>Pentapetalae</taxon>
        <taxon>asterids</taxon>
        <taxon>lamiids</taxon>
        <taxon>Solanales</taxon>
        <taxon>Solanaceae</taxon>
        <taxon>Nicotianoideae</taxon>
        <taxon>Nicotianeae</taxon>
        <taxon>Nicotiana</taxon>
    </lineage>
</organism>
<evidence type="ECO:0000256" key="1">
    <source>
        <dbReference type="SAM" id="MobiDB-lite"/>
    </source>
</evidence>
<protein>
    <submittedName>
        <fullName evidence="2">Uncharacterized protein</fullName>
    </submittedName>
</protein>
<reference evidence="2" key="1">
    <citation type="submission" date="2016-11" db="EMBL/GenBank/DDBJ databases">
        <title>The genome of Nicotiana attenuata.</title>
        <authorList>
            <person name="Xu S."/>
            <person name="Brockmoeller T."/>
            <person name="Gaquerel E."/>
            <person name="Navarro A."/>
            <person name="Kuhl H."/>
            <person name="Gase K."/>
            <person name="Ling Z."/>
            <person name="Zhou W."/>
            <person name="Kreitzer C."/>
            <person name="Stanke M."/>
            <person name="Tang H."/>
            <person name="Lyons E."/>
            <person name="Pandey P."/>
            <person name="Pandey S.P."/>
            <person name="Timmermann B."/>
            <person name="Baldwin I.T."/>
        </authorList>
    </citation>
    <scope>NUCLEOTIDE SEQUENCE [LARGE SCALE GENOMIC DNA]</scope>
    <source>
        <strain evidence="2">UT</strain>
    </source>
</reference>
<feature type="compositionally biased region" description="Polar residues" evidence="1">
    <location>
        <begin position="50"/>
        <end position="75"/>
    </location>
</feature>
<comment type="caution">
    <text evidence="2">The sequence shown here is derived from an EMBL/GenBank/DDBJ whole genome shotgun (WGS) entry which is preliminary data.</text>
</comment>
<name>A0A314LBA7_NICAT</name>
<keyword evidence="3" id="KW-1185">Reference proteome</keyword>
<dbReference type="EMBL" id="MJEQ01000143">
    <property type="protein sequence ID" value="OIT39061.1"/>
    <property type="molecule type" value="Genomic_DNA"/>
</dbReference>
<dbReference type="Gramene" id="OIT39061">
    <property type="protein sequence ID" value="OIT39061"/>
    <property type="gene ID" value="A4A49_29934"/>
</dbReference>
<evidence type="ECO:0000313" key="3">
    <source>
        <dbReference type="Proteomes" id="UP000187609"/>
    </source>
</evidence>
<proteinExistence type="predicted"/>
<accession>A0A314LBA7</accession>
<sequence>MFFTTELRRISSFWCAEERVCYATASGTQFQKFETVLQSSSSFNRRDFGSRSNPHKTNSNKDYTFPTTVRTNPSS</sequence>
<dbReference type="Proteomes" id="UP000187609">
    <property type="component" value="Unassembled WGS sequence"/>
</dbReference>
<gene>
    <name evidence="2" type="ORF">A4A49_29934</name>
</gene>
<dbReference type="AlphaFoldDB" id="A0A314LBA7"/>
<evidence type="ECO:0000313" key="2">
    <source>
        <dbReference type="EMBL" id="OIT39061.1"/>
    </source>
</evidence>